<accession>A0A0Q3X7A0</accession>
<gene>
    <name evidence="1" type="ORF">AAES_01840</name>
</gene>
<dbReference type="AlphaFoldDB" id="A0A0Q3X7A0"/>
<keyword evidence="2" id="KW-1185">Reference proteome</keyword>
<name>A0A0Q3X7A0_AMAAE</name>
<evidence type="ECO:0000313" key="1">
    <source>
        <dbReference type="EMBL" id="KQL61069.1"/>
    </source>
</evidence>
<reference evidence="1 2" key="1">
    <citation type="submission" date="2015-10" db="EMBL/GenBank/DDBJ databases">
        <authorList>
            <person name="Gilbert D.G."/>
        </authorList>
    </citation>
    <scope>NUCLEOTIDE SEQUENCE [LARGE SCALE GENOMIC DNA]</scope>
    <source>
        <strain evidence="1">FVVF132</strain>
    </source>
</reference>
<protein>
    <submittedName>
        <fullName evidence="1">Uncharacterized protein</fullName>
    </submittedName>
</protein>
<evidence type="ECO:0000313" key="2">
    <source>
        <dbReference type="Proteomes" id="UP000051836"/>
    </source>
</evidence>
<organism evidence="1 2">
    <name type="scientific">Amazona aestiva</name>
    <name type="common">Blue-fronted Amazon parrot</name>
    <dbReference type="NCBI Taxonomy" id="12930"/>
    <lineage>
        <taxon>Eukaryota</taxon>
        <taxon>Metazoa</taxon>
        <taxon>Chordata</taxon>
        <taxon>Craniata</taxon>
        <taxon>Vertebrata</taxon>
        <taxon>Euteleostomi</taxon>
        <taxon>Archelosauria</taxon>
        <taxon>Archosauria</taxon>
        <taxon>Dinosauria</taxon>
        <taxon>Saurischia</taxon>
        <taxon>Theropoda</taxon>
        <taxon>Coelurosauria</taxon>
        <taxon>Aves</taxon>
        <taxon>Neognathae</taxon>
        <taxon>Neoaves</taxon>
        <taxon>Telluraves</taxon>
        <taxon>Australaves</taxon>
        <taxon>Psittaciformes</taxon>
        <taxon>Psittacidae</taxon>
        <taxon>Amazona</taxon>
    </lineage>
</organism>
<dbReference type="EMBL" id="LMAW01000035">
    <property type="protein sequence ID" value="KQL61069.1"/>
    <property type="molecule type" value="Genomic_DNA"/>
</dbReference>
<dbReference type="Proteomes" id="UP000051836">
    <property type="component" value="Unassembled WGS sequence"/>
</dbReference>
<comment type="caution">
    <text evidence="1">The sequence shown here is derived from an EMBL/GenBank/DDBJ whole genome shotgun (WGS) entry which is preliminary data.</text>
</comment>
<sequence length="112" mass="12260">MGVMISAQGSTSHCCIQLCDDGSIVPMATGQPVVLWESPLGDQPLPSQLREVPHGLLFLSAFGLEVEHARGHSLTWAVEQGVTATYEKWRVTDICTAENQESQIGLVWRRKA</sequence>
<proteinExistence type="predicted"/>